<accession>A0A0L0NDL6</accession>
<proteinExistence type="predicted"/>
<sequence length="210" mass="23092">MAPDEEKTPSRPRRLIKLILAGLVALYSVSNLVLFVLSCVAWSKAKDHASNDCILMGSVECGFTRWALYSLIAAAAMICFSITAVMAVSSVFRARGAPVDPLYVFRGIFFTLLLLAPIIYIGWSNLNVVLDDANAHYTMRAQEVICDEWGRVKPEFKDMQGYPDKDRACDMTDVNTGARFSGLGGAFILEVMDSNFLGTKAAFAMAHFNV</sequence>
<gene>
    <name evidence="2" type="ORF">TOPH_03112</name>
</gene>
<feature type="transmembrane region" description="Helical" evidence="1">
    <location>
        <begin position="18"/>
        <end position="43"/>
    </location>
</feature>
<keyword evidence="3" id="KW-1185">Reference proteome</keyword>
<keyword evidence="1" id="KW-0472">Membrane</keyword>
<keyword evidence="1" id="KW-0812">Transmembrane</keyword>
<protein>
    <submittedName>
        <fullName evidence="2">Uncharacterized protein</fullName>
    </submittedName>
</protein>
<evidence type="ECO:0000313" key="2">
    <source>
        <dbReference type="EMBL" id="KND92158.1"/>
    </source>
</evidence>
<evidence type="ECO:0000256" key="1">
    <source>
        <dbReference type="SAM" id="Phobius"/>
    </source>
</evidence>
<comment type="caution">
    <text evidence="2">The sequence shown here is derived from an EMBL/GenBank/DDBJ whole genome shotgun (WGS) entry which is preliminary data.</text>
</comment>
<dbReference type="Proteomes" id="UP000036947">
    <property type="component" value="Unassembled WGS sequence"/>
</dbReference>
<feature type="transmembrane region" description="Helical" evidence="1">
    <location>
        <begin position="103"/>
        <end position="123"/>
    </location>
</feature>
<organism evidence="2 3">
    <name type="scientific">Tolypocladium ophioglossoides (strain CBS 100239)</name>
    <name type="common">Snaketongue truffleclub</name>
    <name type="synonym">Elaphocordyceps ophioglossoides</name>
    <dbReference type="NCBI Taxonomy" id="1163406"/>
    <lineage>
        <taxon>Eukaryota</taxon>
        <taxon>Fungi</taxon>
        <taxon>Dikarya</taxon>
        <taxon>Ascomycota</taxon>
        <taxon>Pezizomycotina</taxon>
        <taxon>Sordariomycetes</taxon>
        <taxon>Hypocreomycetidae</taxon>
        <taxon>Hypocreales</taxon>
        <taxon>Ophiocordycipitaceae</taxon>
        <taxon>Tolypocladium</taxon>
    </lineage>
</organism>
<dbReference type="EMBL" id="LFRF01000006">
    <property type="protein sequence ID" value="KND92158.1"/>
    <property type="molecule type" value="Genomic_DNA"/>
</dbReference>
<feature type="transmembrane region" description="Helical" evidence="1">
    <location>
        <begin position="66"/>
        <end position="91"/>
    </location>
</feature>
<reference evidence="2 3" key="1">
    <citation type="journal article" date="2015" name="BMC Genomics">
        <title>The genome of the truffle-parasite Tolypocladium ophioglossoides and the evolution of antifungal peptaibiotics.</title>
        <authorList>
            <person name="Quandt C.A."/>
            <person name="Bushley K.E."/>
            <person name="Spatafora J.W."/>
        </authorList>
    </citation>
    <scope>NUCLEOTIDE SEQUENCE [LARGE SCALE GENOMIC DNA]</scope>
    <source>
        <strain evidence="2 3">CBS 100239</strain>
    </source>
</reference>
<keyword evidence="1" id="KW-1133">Transmembrane helix</keyword>
<dbReference type="OrthoDB" id="5141589at2759"/>
<evidence type="ECO:0000313" key="3">
    <source>
        <dbReference type="Proteomes" id="UP000036947"/>
    </source>
</evidence>
<dbReference type="AlphaFoldDB" id="A0A0L0NDL6"/>
<name>A0A0L0NDL6_TOLOC</name>